<gene>
    <name evidence="3" type="ORF">Cvel_16220</name>
</gene>
<evidence type="ECO:0000259" key="2">
    <source>
        <dbReference type="PROSITE" id="PS50994"/>
    </source>
</evidence>
<dbReference type="InterPro" id="IPR012337">
    <property type="entry name" value="RNaseH-like_sf"/>
</dbReference>
<accession>A0A0G4FCJ0</accession>
<organism evidence="3">
    <name type="scientific">Chromera velia CCMP2878</name>
    <dbReference type="NCBI Taxonomy" id="1169474"/>
    <lineage>
        <taxon>Eukaryota</taxon>
        <taxon>Sar</taxon>
        <taxon>Alveolata</taxon>
        <taxon>Colpodellida</taxon>
        <taxon>Chromeraceae</taxon>
        <taxon>Chromera</taxon>
    </lineage>
</organism>
<dbReference type="EMBL" id="CDMZ01000265">
    <property type="protein sequence ID" value="CEM10508.1"/>
    <property type="molecule type" value="Genomic_DNA"/>
</dbReference>
<evidence type="ECO:0000313" key="3">
    <source>
        <dbReference type="EMBL" id="CEM10508.1"/>
    </source>
</evidence>
<proteinExistence type="predicted"/>
<evidence type="ECO:0000256" key="1">
    <source>
        <dbReference type="SAM" id="MobiDB-lite"/>
    </source>
</evidence>
<dbReference type="AlphaFoldDB" id="A0A0G4FCJ0"/>
<reference evidence="3" key="1">
    <citation type="submission" date="2014-11" db="EMBL/GenBank/DDBJ databases">
        <authorList>
            <person name="Otto D Thomas"/>
            <person name="Naeem Raeece"/>
        </authorList>
    </citation>
    <scope>NUCLEOTIDE SEQUENCE</scope>
</reference>
<feature type="region of interest" description="Disordered" evidence="1">
    <location>
        <begin position="342"/>
        <end position="416"/>
    </location>
</feature>
<dbReference type="InterPro" id="IPR001584">
    <property type="entry name" value="Integrase_cat-core"/>
</dbReference>
<feature type="compositionally biased region" description="Acidic residues" evidence="1">
    <location>
        <begin position="388"/>
        <end position="407"/>
    </location>
</feature>
<dbReference type="SUPFAM" id="SSF53098">
    <property type="entry name" value="Ribonuclease H-like"/>
    <property type="match status" value="1"/>
</dbReference>
<feature type="domain" description="Integrase catalytic" evidence="2">
    <location>
        <begin position="96"/>
        <end position="266"/>
    </location>
</feature>
<dbReference type="VEuPathDB" id="CryptoDB:Cvel_16220"/>
<dbReference type="PROSITE" id="PS50994">
    <property type="entry name" value="INTEGRASE"/>
    <property type="match status" value="1"/>
</dbReference>
<name>A0A0G4FCJ0_9ALVE</name>
<dbReference type="InterPro" id="IPR036397">
    <property type="entry name" value="RNaseH_sf"/>
</dbReference>
<dbReference type="Gene3D" id="3.30.420.10">
    <property type="entry name" value="Ribonuclease H-like superfamily/Ribonuclease H"/>
    <property type="match status" value="1"/>
</dbReference>
<dbReference type="GO" id="GO:0003676">
    <property type="term" value="F:nucleic acid binding"/>
    <property type="evidence" value="ECO:0007669"/>
    <property type="project" value="InterPro"/>
</dbReference>
<sequence>MAPLGQRPCRQQPSLEVKAYIAKLLKVKDIEKGRRGRLIEDPNELMAWYAWLVHCDVNQIVATLRERNVSMSEKVRKEVWRVCSLCEERNATYHMPKPVPDRRQKEMQRYGELIYGDVGNIEGYPISVIAETHSRDIDVMALDIKRDTPDHYVRFTAAENRSLLPPLHNHPKMFRSDNEALLKSVRMREVMSFMHFDKSAPYHSPSQGSAENAIKIIRSLMSTMLRVKNWPHELIPELVEGVVQTYRAVYSSEIGTSPHNKKRGSHQDLRFVCGDQVVFKPHAPKTARKTADFPGRRGNYIRRESRQSVRVVEFRVEGVPFVIRSVHPVNVSVIQKGILSEWGYKGGDPASSPMLAGSMDTGREPEATEGEWIQHPQELEKIPVPSESEQEQEQTSGEESESDEGAEVMEQLQRMK</sequence>
<dbReference type="GO" id="GO:0015074">
    <property type="term" value="P:DNA integration"/>
    <property type="evidence" value="ECO:0007669"/>
    <property type="project" value="InterPro"/>
</dbReference>
<dbReference type="PhylomeDB" id="A0A0G4FCJ0"/>
<protein>
    <recommendedName>
        <fullName evidence="2">Integrase catalytic domain-containing protein</fullName>
    </recommendedName>
</protein>